<protein>
    <submittedName>
        <fullName evidence="1">Uncharacterized protein</fullName>
    </submittedName>
</protein>
<evidence type="ECO:0000313" key="1">
    <source>
        <dbReference type="EMBL" id="GBN05898.1"/>
    </source>
</evidence>
<dbReference type="AlphaFoldDB" id="A0A4Y2KUC8"/>
<organism evidence="1 2">
    <name type="scientific">Araneus ventricosus</name>
    <name type="common">Orbweaver spider</name>
    <name type="synonym">Epeira ventricosa</name>
    <dbReference type="NCBI Taxonomy" id="182803"/>
    <lineage>
        <taxon>Eukaryota</taxon>
        <taxon>Metazoa</taxon>
        <taxon>Ecdysozoa</taxon>
        <taxon>Arthropoda</taxon>
        <taxon>Chelicerata</taxon>
        <taxon>Arachnida</taxon>
        <taxon>Araneae</taxon>
        <taxon>Araneomorphae</taxon>
        <taxon>Entelegynae</taxon>
        <taxon>Araneoidea</taxon>
        <taxon>Araneidae</taxon>
        <taxon>Araneus</taxon>
    </lineage>
</organism>
<sequence>MSGTISNAEELVCKPRVPLLPRTIHFCLLQSLQDIALTRIAVAICTNSEMASFRKDIRGEQLDNHLFHSYHDDCSRKNLKRVEEKSKEIISRLPLTQAFKAKVLSYVVPMTVEIETWMNDHSDIIFPAFDVQNYFCWKSEGIIDREKTIDVLLNLKDLPFFYRYDRFRLACLYCKEHDAKYLWSMMSDDEKDSFNSKSYDHSSILGYWHAQFNRKRKDLRLNNYIGIKKFCLNTFVTNVSALRYLWDIFRQKYCLYHKEEGEFLLSHLKRSYMYPEIVRFYLDELDDEYHYHLLIWQATDIGKSFLNWPYQTMFLDVKEFYFRPEALLNHILREKIVPKCEDYNYLELLKKFWEQIPASYRAMLKDRSVQYYLQAVLFAIAQDNTESLTKEWLDQMDIEMKRQFENYVREREAGL</sequence>
<proteinExistence type="predicted"/>
<dbReference type="OrthoDB" id="10344296at2759"/>
<accession>A0A4Y2KUC8</accession>
<keyword evidence="2" id="KW-1185">Reference proteome</keyword>
<dbReference type="EMBL" id="BGPR01005010">
    <property type="protein sequence ID" value="GBN05898.1"/>
    <property type="molecule type" value="Genomic_DNA"/>
</dbReference>
<evidence type="ECO:0000313" key="2">
    <source>
        <dbReference type="Proteomes" id="UP000499080"/>
    </source>
</evidence>
<reference evidence="1 2" key="1">
    <citation type="journal article" date="2019" name="Sci. Rep.">
        <title>Orb-weaving spider Araneus ventricosus genome elucidates the spidroin gene catalogue.</title>
        <authorList>
            <person name="Kono N."/>
            <person name="Nakamura H."/>
            <person name="Ohtoshi R."/>
            <person name="Moran D.A.P."/>
            <person name="Shinohara A."/>
            <person name="Yoshida Y."/>
            <person name="Fujiwara M."/>
            <person name="Mori M."/>
            <person name="Tomita M."/>
            <person name="Arakawa K."/>
        </authorList>
    </citation>
    <scope>NUCLEOTIDE SEQUENCE [LARGE SCALE GENOMIC DNA]</scope>
</reference>
<name>A0A4Y2KUC8_ARAVE</name>
<gene>
    <name evidence="1" type="ORF">AVEN_112667_1</name>
</gene>
<dbReference type="Proteomes" id="UP000499080">
    <property type="component" value="Unassembled WGS sequence"/>
</dbReference>
<comment type="caution">
    <text evidence="1">The sequence shown here is derived from an EMBL/GenBank/DDBJ whole genome shotgun (WGS) entry which is preliminary data.</text>
</comment>